<feature type="compositionally biased region" description="Polar residues" evidence="2">
    <location>
        <begin position="276"/>
        <end position="286"/>
    </location>
</feature>
<feature type="region of interest" description="Disordered" evidence="2">
    <location>
        <begin position="276"/>
        <end position="297"/>
    </location>
</feature>
<keyword evidence="5" id="KW-1185">Reference proteome</keyword>
<gene>
    <name evidence="4" type="ORF">CJD36_006665</name>
</gene>
<feature type="compositionally biased region" description="Basic and acidic residues" evidence="2">
    <location>
        <begin position="288"/>
        <end position="297"/>
    </location>
</feature>
<sequence length="297" mass="33854">MEANNDKKQAARNLFLHSDRTRAEIADLIDINTKTLYLWIKHGRWEQMKTAARQTPASLLQDVYDHIEAVNNKIKAREDRCPTWQEVEMLRKLFASTKHIQKLNIGSYIEAFTELTSFINDHDSELGKAVVTLTDKYIKGLVSPFHPTAYKNVSDVKDNLEAIEQEEEKDMAELQREEVALADHESNKAETNTAIIILLTSNHGSQADNNTPAQATQPTQDLTPDTTTKSHTLSSLPLLKCTPSLFTRPPLTHRYLGMIFQVVGNHRAFFLYINHSKPNNNSNSMPDENFRQTGHDW</sequence>
<feature type="region of interest" description="Disordered" evidence="2">
    <location>
        <begin position="205"/>
        <end position="231"/>
    </location>
</feature>
<dbReference type="Pfam" id="PF06056">
    <property type="entry name" value="Terminase_5"/>
    <property type="match status" value="1"/>
</dbReference>
<dbReference type="InterPro" id="IPR010332">
    <property type="entry name" value="ATPase_terminase-su_N"/>
</dbReference>
<dbReference type="EMBL" id="PPSL01000002">
    <property type="protein sequence ID" value="PQJ11479.1"/>
    <property type="molecule type" value="Genomic_DNA"/>
</dbReference>
<protein>
    <recommendedName>
        <fullName evidence="3">Terminase ATPase subunit N-terminal domain-containing protein</fullName>
    </recommendedName>
</protein>
<evidence type="ECO:0000259" key="3">
    <source>
        <dbReference type="Pfam" id="PF06056"/>
    </source>
</evidence>
<organism evidence="4 5">
    <name type="scientific">Flavipsychrobacter stenotrophus</name>
    <dbReference type="NCBI Taxonomy" id="2077091"/>
    <lineage>
        <taxon>Bacteria</taxon>
        <taxon>Pseudomonadati</taxon>
        <taxon>Bacteroidota</taxon>
        <taxon>Chitinophagia</taxon>
        <taxon>Chitinophagales</taxon>
        <taxon>Chitinophagaceae</taxon>
        <taxon>Flavipsychrobacter</taxon>
    </lineage>
</organism>
<evidence type="ECO:0000256" key="1">
    <source>
        <dbReference type="SAM" id="Coils"/>
    </source>
</evidence>
<proteinExistence type="predicted"/>
<dbReference type="AlphaFoldDB" id="A0A2S7SX21"/>
<dbReference type="OrthoDB" id="8553810at2"/>
<reference evidence="4 5" key="1">
    <citation type="submission" date="2018-01" db="EMBL/GenBank/DDBJ databases">
        <title>A novel member of the phylum Bacteroidetes isolated from glacier ice.</title>
        <authorList>
            <person name="Liu Q."/>
            <person name="Xin Y.-H."/>
        </authorList>
    </citation>
    <scope>NUCLEOTIDE SEQUENCE [LARGE SCALE GENOMIC DNA]</scope>
    <source>
        <strain evidence="4 5">RB1R16</strain>
    </source>
</reference>
<comment type="caution">
    <text evidence="4">The sequence shown here is derived from an EMBL/GenBank/DDBJ whole genome shotgun (WGS) entry which is preliminary data.</text>
</comment>
<feature type="compositionally biased region" description="Low complexity" evidence="2">
    <location>
        <begin position="211"/>
        <end position="227"/>
    </location>
</feature>
<evidence type="ECO:0000313" key="4">
    <source>
        <dbReference type="EMBL" id="PQJ11479.1"/>
    </source>
</evidence>
<dbReference type="RefSeq" id="WP_105038359.1">
    <property type="nucleotide sequence ID" value="NZ_PPSL01000002.1"/>
</dbReference>
<name>A0A2S7SX21_9BACT</name>
<evidence type="ECO:0000313" key="5">
    <source>
        <dbReference type="Proteomes" id="UP000239872"/>
    </source>
</evidence>
<feature type="coiled-coil region" evidence="1">
    <location>
        <begin position="153"/>
        <end position="180"/>
    </location>
</feature>
<feature type="domain" description="Terminase ATPase subunit N-terminal" evidence="3">
    <location>
        <begin position="7"/>
        <end position="49"/>
    </location>
</feature>
<accession>A0A2S7SX21</accession>
<keyword evidence="1" id="KW-0175">Coiled coil</keyword>
<dbReference type="Proteomes" id="UP000239872">
    <property type="component" value="Unassembled WGS sequence"/>
</dbReference>
<evidence type="ECO:0000256" key="2">
    <source>
        <dbReference type="SAM" id="MobiDB-lite"/>
    </source>
</evidence>